<dbReference type="Pfam" id="PF18565">
    <property type="entry name" value="Glyco_hydro2_C5"/>
    <property type="match status" value="1"/>
</dbReference>
<dbReference type="Proteomes" id="UP000272400">
    <property type="component" value="Unassembled WGS sequence"/>
</dbReference>
<evidence type="ECO:0000259" key="4">
    <source>
        <dbReference type="Pfam" id="PF00703"/>
    </source>
</evidence>
<dbReference type="InterPro" id="IPR051913">
    <property type="entry name" value="GH2_Domain-Containing"/>
</dbReference>
<name>A0A3N1D2M7_9ACTN</name>
<dbReference type="InterPro" id="IPR013783">
    <property type="entry name" value="Ig-like_fold"/>
</dbReference>
<dbReference type="InterPro" id="IPR040605">
    <property type="entry name" value="Glyco_hydro2_dom5"/>
</dbReference>
<dbReference type="InterPro" id="IPR008979">
    <property type="entry name" value="Galactose-bd-like_sf"/>
</dbReference>
<evidence type="ECO:0000259" key="8">
    <source>
        <dbReference type="Pfam" id="PF22666"/>
    </source>
</evidence>
<dbReference type="SUPFAM" id="SSF51445">
    <property type="entry name" value="(Trans)glycosidases"/>
    <property type="match status" value="1"/>
</dbReference>
<dbReference type="Gene3D" id="3.20.20.80">
    <property type="entry name" value="Glycosidases"/>
    <property type="match status" value="1"/>
</dbReference>
<feature type="domain" description="Beta-mannosidase-like galactose-binding" evidence="8">
    <location>
        <begin position="65"/>
        <end position="135"/>
    </location>
</feature>
<dbReference type="SUPFAM" id="SSF49303">
    <property type="entry name" value="beta-Galactosidase/glucuronidase domain"/>
    <property type="match status" value="1"/>
</dbReference>
<comment type="caution">
    <text evidence="9">The sequence shown here is derived from an EMBL/GenBank/DDBJ whole genome shotgun (WGS) entry which is preliminary data.</text>
</comment>
<comment type="similarity">
    <text evidence="1">Belongs to the glycosyl hydrolase 2 family.</text>
</comment>
<dbReference type="SUPFAM" id="SSF49785">
    <property type="entry name" value="Galactose-binding domain-like"/>
    <property type="match status" value="1"/>
</dbReference>
<dbReference type="InterPro" id="IPR006103">
    <property type="entry name" value="Glyco_hydro_2_cat"/>
</dbReference>
<evidence type="ECO:0000313" key="9">
    <source>
        <dbReference type="EMBL" id="ROO87328.1"/>
    </source>
</evidence>
<dbReference type="InterPro" id="IPR032311">
    <property type="entry name" value="DUF4982"/>
</dbReference>
<accession>A0A3N1D2M7</accession>
<evidence type="ECO:0000256" key="1">
    <source>
        <dbReference type="ARBA" id="ARBA00007401"/>
    </source>
</evidence>
<dbReference type="InterPro" id="IPR036156">
    <property type="entry name" value="Beta-gal/glucu_dom_sf"/>
</dbReference>
<dbReference type="Pfam" id="PF00703">
    <property type="entry name" value="Glyco_hydro_2"/>
    <property type="match status" value="1"/>
</dbReference>
<feature type="domain" description="Glycoside hydrolase family 2 immunoglobulin-like beta-sandwich" evidence="4">
    <location>
        <begin position="166"/>
        <end position="270"/>
    </location>
</feature>
<evidence type="ECO:0000256" key="2">
    <source>
        <dbReference type="ARBA" id="ARBA00022801"/>
    </source>
</evidence>
<keyword evidence="10" id="KW-1185">Reference proteome</keyword>
<dbReference type="GO" id="GO:0004553">
    <property type="term" value="F:hydrolase activity, hydrolyzing O-glycosyl compounds"/>
    <property type="evidence" value="ECO:0007669"/>
    <property type="project" value="InterPro"/>
</dbReference>
<sequence length="816" mass="89704">MIRISFNDGWETRPKVNPFAELSGTSVEFRPVTLPHDAMIGQDRVDPQGAATMENGAGAYFPGGTFEYRKTFSVPEEHRGKRIFLEFEGVYRDATVHINGDYAGQRPYGYSHFHIDADRYLRFGQDNEIRVEARAHRDSRWYTGAGIYRDTWMLIGETARIAQDGVRVTTPDIDRDRAVVEVEARIENDSLAIRTLDLAVEIRDAAGAVVAADVAKVTVLPGEPAIARPRLYVFDPALWGTGSPSLYTCALSLREEGAEVDTETVAFGIRTLQLDPRFGLRINGRPVKLRGACVHHDNGVLGAATFARAEERRVELLKDAGFNAIRMSHHPMSTAMLDACDRLGVLVMDEAFDMWTSAKNEFDYSLNFPEWWERDIEAMVAKDVNHPSVIMYSIGNEIPEAGSAAGAAWGRRLAEKVRSLDGTRFVTNGVNNMLAVLPEVLKSRRQRQAAEPAAEGINTVMADAGDMMNMVGASGLVSERTAESYAVLDVAGMNYSESRYALDEELFPNRIIVGAETFSTHIDGNWKLVERYGHVIGDFTWTGWDYLGEVGIGRPQYLSPESPRPVHVAPYPALLADCGDLDITGHRRPVSFYREIVFGLRSAPYIAVRRPQHHGKTWGGSPWAWSDAVSSWTWPGFEGEPITVEVYGGADEVELLVNGASLGRRPVGAEQRFRTEFETAYAPGELVAIAYRDGAESGRHVVRSAQDGLRLRAEADRPVLASEGGDLAYVAFTLTDEHGTVHTAADRPVRVEVSGAGVLAGFGTAVPATEERFDATERTTYEGRALAVLRPTGTGKIRLRAAAPGCEPVELLVAVE</sequence>
<dbReference type="InterPro" id="IPR054593">
    <property type="entry name" value="Beta-mannosidase-like_N2"/>
</dbReference>
<dbReference type="InterPro" id="IPR006101">
    <property type="entry name" value="Glyco_hydro_2"/>
</dbReference>
<dbReference type="GO" id="GO:0005975">
    <property type="term" value="P:carbohydrate metabolic process"/>
    <property type="evidence" value="ECO:0007669"/>
    <property type="project" value="InterPro"/>
</dbReference>
<reference evidence="9 10" key="1">
    <citation type="submission" date="2018-11" db="EMBL/GenBank/DDBJ databases">
        <title>Sequencing the genomes of 1000 actinobacteria strains.</title>
        <authorList>
            <person name="Klenk H.-P."/>
        </authorList>
    </citation>
    <scope>NUCLEOTIDE SEQUENCE [LARGE SCALE GENOMIC DNA]</scope>
    <source>
        <strain evidence="9 10">DSM 44254</strain>
    </source>
</reference>
<dbReference type="PANTHER" id="PTHR42732:SF1">
    <property type="entry name" value="BETA-MANNOSIDASE"/>
    <property type="match status" value="1"/>
</dbReference>
<dbReference type="Pfam" id="PF02836">
    <property type="entry name" value="Glyco_hydro_2_C"/>
    <property type="match status" value="1"/>
</dbReference>
<protein>
    <submittedName>
        <fullName evidence="9">Beta-galactosidase</fullName>
    </submittedName>
</protein>
<evidence type="ECO:0000313" key="10">
    <source>
        <dbReference type="Proteomes" id="UP000272400"/>
    </source>
</evidence>
<dbReference type="AlphaFoldDB" id="A0A3N1D2M7"/>
<dbReference type="InterPro" id="IPR006102">
    <property type="entry name" value="Ig-like_GH2"/>
</dbReference>
<dbReference type="Gene3D" id="2.60.40.10">
    <property type="entry name" value="Immunoglobulins"/>
    <property type="match status" value="3"/>
</dbReference>
<feature type="domain" description="DUF4982" evidence="6">
    <location>
        <begin position="639"/>
        <end position="696"/>
    </location>
</feature>
<dbReference type="InterPro" id="IPR017853">
    <property type="entry name" value="GH"/>
</dbReference>
<dbReference type="Gene3D" id="2.60.120.260">
    <property type="entry name" value="Galactose-binding domain-like"/>
    <property type="match status" value="1"/>
</dbReference>
<keyword evidence="2" id="KW-0378">Hydrolase</keyword>
<evidence type="ECO:0000256" key="3">
    <source>
        <dbReference type="ARBA" id="ARBA00023295"/>
    </source>
</evidence>
<feature type="domain" description="Glycoside hydrolase family 2" evidence="7">
    <location>
        <begin position="711"/>
        <end position="810"/>
    </location>
</feature>
<dbReference type="RefSeq" id="WP_123666624.1">
    <property type="nucleotide sequence ID" value="NZ_RJKE01000001.1"/>
</dbReference>
<evidence type="ECO:0000259" key="5">
    <source>
        <dbReference type="Pfam" id="PF02836"/>
    </source>
</evidence>
<feature type="domain" description="Glycoside hydrolase family 2 catalytic" evidence="5">
    <location>
        <begin position="280"/>
        <end position="430"/>
    </location>
</feature>
<dbReference type="OrthoDB" id="9762066at2"/>
<proteinExistence type="inferred from homology"/>
<dbReference type="Pfam" id="PF22666">
    <property type="entry name" value="Glyco_hydro_2_N2"/>
    <property type="match status" value="1"/>
</dbReference>
<dbReference type="PRINTS" id="PR00132">
    <property type="entry name" value="GLHYDRLASE2"/>
</dbReference>
<evidence type="ECO:0000259" key="6">
    <source>
        <dbReference type="Pfam" id="PF16355"/>
    </source>
</evidence>
<dbReference type="EMBL" id="RJKE01000001">
    <property type="protein sequence ID" value="ROO87328.1"/>
    <property type="molecule type" value="Genomic_DNA"/>
</dbReference>
<keyword evidence="3" id="KW-0326">Glycosidase</keyword>
<evidence type="ECO:0000259" key="7">
    <source>
        <dbReference type="Pfam" id="PF18565"/>
    </source>
</evidence>
<dbReference type="PANTHER" id="PTHR42732">
    <property type="entry name" value="BETA-GALACTOSIDASE"/>
    <property type="match status" value="1"/>
</dbReference>
<gene>
    <name evidence="9" type="ORF">EDD29_4927</name>
</gene>
<dbReference type="Pfam" id="PF16355">
    <property type="entry name" value="DUF4982"/>
    <property type="match status" value="1"/>
</dbReference>
<organism evidence="9 10">
    <name type="scientific">Actinocorallia herbida</name>
    <dbReference type="NCBI Taxonomy" id="58109"/>
    <lineage>
        <taxon>Bacteria</taxon>
        <taxon>Bacillati</taxon>
        <taxon>Actinomycetota</taxon>
        <taxon>Actinomycetes</taxon>
        <taxon>Streptosporangiales</taxon>
        <taxon>Thermomonosporaceae</taxon>
        <taxon>Actinocorallia</taxon>
    </lineage>
</organism>